<keyword evidence="2" id="KW-1185">Reference proteome</keyword>
<organism evidence="1 2">
    <name type="scientific">Arctium lappa</name>
    <name type="common">Greater burdock</name>
    <name type="synonym">Lappa major</name>
    <dbReference type="NCBI Taxonomy" id="4217"/>
    <lineage>
        <taxon>Eukaryota</taxon>
        <taxon>Viridiplantae</taxon>
        <taxon>Streptophyta</taxon>
        <taxon>Embryophyta</taxon>
        <taxon>Tracheophyta</taxon>
        <taxon>Spermatophyta</taxon>
        <taxon>Magnoliopsida</taxon>
        <taxon>eudicotyledons</taxon>
        <taxon>Gunneridae</taxon>
        <taxon>Pentapetalae</taxon>
        <taxon>asterids</taxon>
        <taxon>campanulids</taxon>
        <taxon>Asterales</taxon>
        <taxon>Asteraceae</taxon>
        <taxon>Carduoideae</taxon>
        <taxon>Cardueae</taxon>
        <taxon>Arctiinae</taxon>
        <taxon>Arctium</taxon>
    </lineage>
</organism>
<reference evidence="2" key="1">
    <citation type="journal article" date="2022" name="Mol. Ecol. Resour.">
        <title>The genomes of chicory, endive, great burdock and yacon provide insights into Asteraceae palaeo-polyploidization history and plant inulin production.</title>
        <authorList>
            <person name="Fan W."/>
            <person name="Wang S."/>
            <person name="Wang H."/>
            <person name="Wang A."/>
            <person name="Jiang F."/>
            <person name="Liu H."/>
            <person name="Zhao H."/>
            <person name="Xu D."/>
            <person name="Zhang Y."/>
        </authorList>
    </citation>
    <scope>NUCLEOTIDE SEQUENCE [LARGE SCALE GENOMIC DNA]</scope>
    <source>
        <strain evidence="2">cv. Niubang</strain>
    </source>
</reference>
<gene>
    <name evidence="1" type="ORF">L6452_23434</name>
</gene>
<protein>
    <submittedName>
        <fullName evidence="1">Uncharacterized protein</fullName>
    </submittedName>
</protein>
<dbReference type="Proteomes" id="UP001055879">
    <property type="component" value="Linkage Group LG07"/>
</dbReference>
<evidence type="ECO:0000313" key="1">
    <source>
        <dbReference type="EMBL" id="KAI3716234.1"/>
    </source>
</evidence>
<reference evidence="1 2" key="2">
    <citation type="journal article" date="2022" name="Mol. Ecol. Resour.">
        <title>The genomes of chicory, endive, great burdock and yacon provide insights into Asteraceae paleo-polyploidization history and plant inulin production.</title>
        <authorList>
            <person name="Fan W."/>
            <person name="Wang S."/>
            <person name="Wang H."/>
            <person name="Wang A."/>
            <person name="Jiang F."/>
            <person name="Liu H."/>
            <person name="Zhao H."/>
            <person name="Xu D."/>
            <person name="Zhang Y."/>
        </authorList>
    </citation>
    <scope>NUCLEOTIDE SEQUENCE [LARGE SCALE GENOMIC DNA]</scope>
    <source>
        <strain evidence="2">cv. Niubang</strain>
    </source>
</reference>
<accession>A0ACB9B140</accession>
<proteinExistence type="predicted"/>
<name>A0ACB9B140_ARCLA</name>
<comment type="caution">
    <text evidence="1">The sequence shown here is derived from an EMBL/GenBank/DDBJ whole genome shotgun (WGS) entry which is preliminary data.</text>
</comment>
<dbReference type="EMBL" id="CM042053">
    <property type="protein sequence ID" value="KAI3716234.1"/>
    <property type="molecule type" value="Genomic_DNA"/>
</dbReference>
<sequence length="863" mass="97026">MHSFKSYLILSLFAFLLSCFLQTNGSFVVPQEVENEKGIARIGVVLGQTSRPGKEAKVSIEIAIQDFNIKNNRSSVLYLQNSLNKPSRAAIAAKELIDEHDVKAILGGHTWEEASAIAEVISEADHDIPVFLSLADTTPLHATDQWPFLVQAVPSQSTQMNAVAAVLQSWGIQQVTLVYETSHLASSSASIISHLSQAFRQTGCELAQILPLASGSCFVNKELELLKRRKRQVFVIHTSLELGICLFLTAKKMNMTGDGYLWIATNEITDLLHSINSTMISSLKGMVGVKSYFPENTPDFQDFRKRFRQKFRSDYPEEDRDEPGIFAVQGYNAVKLLEKDSPENLHHWRPIPATIVEIVSVIGKGYHSVYWTEGLGFSEIVDDINGATTYTHSIDNVGQALWPVQPWYAHRRHRNLAESSKNPMRVGVPGQSLFNQFVKVAVDSERNRTSISGFVVAVFDEMMKNMSQSYVFEPFFGSYDELIEGLHSEKFDAVAGDVTIVSRRHKYADFTQPYTESGLEMIVPVRSRISNQAWLFLKPFTPEMWWLIAAITIYNGFIIWLIERKHSDNLRGSVTTQIGIVFSLAFTTLFTLPGERLHSNLSRIAMVVWLFVALIITQSYTASLASMLTAQRLEPVITNVETLRNMNATVGYCNGSFINYYLKEVLHFEDVKVKSYNSTHRYAEALNSGEITAIFLEVPAAKVFLAQYCKSFIRTGETFKVGGFGFAFPREFPRLSEANRALMHVAESGKLKDLEDTHLISEKCLDEESSPDEESRLSLRSFSVLFEITGGTSTIALAIYIVISIREFKKSTQGHTSFIKLISAFIKDWQHHMRRSSSIVVNVESGRHMRNADQVTQDDTDGL</sequence>
<evidence type="ECO:0000313" key="2">
    <source>
        <dbReference type="Proteomes" id="UP001055879"/>
    </source>
</evidence>